<dbReference type="SUPFAM" id="SSF51556">
    <property type="entry name" value="Metallo-dependent hydrolases"/>
    <property type="match status" value="1"/>
</dbReference>
<comment type="cofactor">
    <cofactor evidence="1">
        <name>Zn(2+)</name>
        <dbReference type="ChEBI" id="CHEBI:29105"/>
    </cofactor>
</comment>
<keyword evidence="9" id="KW-1185">Reference proteome</keyword>
<dbReference type="EMBL" id="JAALLT010000003">
    <property type="protein sequence ID" value="NGP77340.1"/>
    <property type="molecule type" value="Genomic_DNA"/>
</dbReference>
<dbReference type="RefSeq" id="WP_165142562.1">
    <property type="nucleotide sequence ID" value="NZ_JAALLT010000003.1"/>
</dbReference>
<keyword evidence="4" id="KW-0479">Metal-binding</keyword>
<dbReference type="GO" id="GO:0043103">
    <property type="term" value="P:hypoxanthine salvage"/>
    <property type="evidence" value="ECO:0007669"/>
    <property type="project" value="TreeGrafter"/>
</dbReference>
<evidence type="ECO:0000256" key="3">
    <source>
        <dbReference type="ARBA" id="ARBA00012784"/>
    </source>
</evidence>
<gene>
    <name evidence="8" type="primary">add</name>
    <name evidence="8" type="ORF">G3570_11890</name>
</gene>
<evidence type="ECO:0000259" key="7">
    <source>
        <dbReference type="Pfam" id="PF00962"/>
    </source>
</evidence>
<dbReference type="Proteomes" id="UP000473278">
    <property type="component" value="Unassembled WGS sequence"/>
</dbReference>
<name>A0A6M1SWD8_9BACT</name>
<dbReference type="Pfam" id="PF00962">
    <property type="entry name" value="A_deaminase"/>
    <property type="match status" value="1"/>
</dbReference>
<evidence type="ECO:0000256" key="2">
    <source>
        <dbReference type="ARBA" id="ARBA00006676"/>
    </source>
</evidence>
<protein>
    <recommendedName>
        <fullName evidence="3">adenosine deaminase</fullName>
        <ecNumber evidence="3">3.5.4.4</ecNumber>
    </recommendedName>
</protein>
<feature type="domain" description="Adenosine deaminase" evidence="7">
    <location>
        <begin position="7"/>
        <end position="322"/>
    </location>
</feature>
<organism evidence="8 9">
    <name type="scientific">Halalkalibaculum roseum</name>
    <dbReference type="NCBI Taxonomy" id="2709311"/>
    <lineage>
        <taxon>Bacteria</taxon>
        <taxon>Pseudomonadati</taxon>
        <taxon>Balneolota</taxon>
        <taxon>Balneolia</taxon>
        <taxon>Balneolales</taxon>
        <taxon>Balneolaceae</taxon>
        <taxon>Halalkalibaculum</taxon>
    </lineage>
</organism>
<reference evidence="8 9" key="1">
    <citation type="submission" date="2020-02" db="EMBL/GenBank/DDBJ databases">
        <title>Balneolaceae bacterium YR4-1, complete genome.</title>
        <authorList>
            <person name="Li Y."/>
            <person name="Wu S."/>
        </authorList>
    </citation>
    <scope>NUCLEOTIDE SEQUENCE [LARGE SCALE GENOMIC DNA]</scope>
    <source>
        <strain evidence="8 9">YR4-1</strain>
    </source>
</reference>
<proteinExistence type="inferred from homology"/>
<comment type="similarity">
    <text evidence="2">Belongs to the metallo-dependent hydrolases superfamily. Adenosine and AMP deaminases family.</text>
</comment>
<dbReference type="GO" id="GO:0006154">
    <property type="term" value="P:adenosine catabolic process"/>
    <property type="evidence" value="ECO:0007669"/>
    <property type="project" value="TreeGrafter"/>
</dbReference>
<dbReference type="InterPro" id="IPR001365">
    <property type="entry name" value="A_deaminase_dom"/>
</dbReference>
<dbReference type="EC" id="3.5.4.4" evidence="3"/>
<keyword evidence="5 8" id="KW-0378">Hydrolase</keyword>
<evidence type="ECO:0000256" key="5">
    <source>
        <dbReference type="ARBA" id="ARBA00022801"/>
    </source>
</evidence>
<evidence type="ECO:0000313" key="8">
    <source>
        <dbReference type="EMBL" id="NGP77340.1"/>
    </source>
</evidence>
<evidence type="ECO:0000313" key="9">
    <source>
        <dbReference type="Proteomes" id="UP000473278"/>
    </source>
</evidence>
<dbReference type="GO" id="GO:0005829">
    <property type="term" value="C:cytosol"/>
    <property type="evidence" value="ECO:0007669"/>
    <property type="project" value="TreeGrafter"/>
</dbReference>
<evidence type="ECO:0000256" key="1">
    <source>
        <dbReference type="ARBA" id="ARBA00001947"/>
    </source>
</evidence>
<dbReference type="GO" id="GO:0004000">
    <property type="term" value="F:adenosine deaminase activity"/>
    <property type="evidence" value="ECO:0007669"/>
    <property type="project" value="UniProtKB-ARBA"/>
</dbReference>
<dbReference type="GO" id="GO:0046872">
    <property type="term" value="F:metal ion binding"/>
    <property type="evidence" value="ECO:0007669"/>
    <property type="project" value="UniProtKB-KW"/>
</dbReference>
<dbReference type="InterPro" id="IPR032466">
    <property type="entry name" value="Metal_Hydrolase"/>
</dbReference>
<dbReference type="AlphaFoldDB" id="A0A6M1SWD8"/>
<evidence type="ECO:0000256" key="4">
    <source>
        <dbReference type="ARBA" id="ARBA00022723"/>
    </source>
</evidence>
<accession>A0A6M1SWD8</accession>
<evidence type="ECO:0000256" key="6">
    <source>
        <dbReference type="ARBA" id="ARBA00022833"/>
    </source>
</evidence>
<dbReference type="PANTHER" id="PTHR11409:SF43">
    <property type="entry name" value="ADENOSINE DEAMINASE"/>
    <property type="match status" value="1"/>
</dbReference>
<dbReference type="Gene3D" id="3.20.20.140">
    <property type="entry name" value="Metal-dependent hydrolases"/>
    <property type="match status" value="1"/>
</dbReference>
<comment type="caution">
    <text evidence="8">The sequence shown here is derived from an EMBL/GenBank/DDBJ whole genome shotgun (WGS) entry which is preliminary data.</text>
</comment>
<dbReference type="NCBIfam" id="TIGR01430">
    <property type="entry name" value="aden_deam"/>
    <property type="match status" value="1"/>
</dbReference>
<dbReference type="PANTHER" id="PTHR11409">
    <property type="entry name" value="ADENOSINE DEAMINASE"/>
    <property type="match status" value="1"/>
</dbReference>
<dbReference type="InterPro" id="IPR006330">
    <property type="entry name" value="Ado/ade_deaminase"/>
</dbReference>
<dbReference type="GO" id="GO:0046103">
    <property type="term" value="P:inosine biosynthetic process"/>
    <property type="evidence" value="ECO:0007669"/>
    <property type="project" value="TreeGrafter"/>
</dbReference>
<keyword evidence="6" id="KW-0862">Zinc</keyword>
<sequence length="329" mass="37311">MDINRLPKTELHLHLDSSLSYEAVKKLDPSISRQDFLDTFVAPPKCNDLNDYLKRVEKQVDLLQTLHSLKLAAEGLLEMLEEDNVIYAEIRFAPLLHIRNGLKPHDIVETVLDTFKNAETDIEINLILCNLRYFSEKQSLQTATLVKDFSDRSVVGLDLAGDEKGFPLDNHIAAYRFADKHDLHKTAHAGEACGPESVRETLEKLHPTRIGHGVRSYEDPNLLELLKEKRIHLEVCPTSNIQTNVYDTYADHTIDKLFSEGLSLSVNTDGRTTSNVSLTQEYKKLHETFGWGEEQFLQCNLNAIDAAFITGEKKTDMIQKIQHGYMGHG</sequence>